<dbReference type="Proteomes" id="UP001596306">
    <property type="component" value="Unassembled WGS sequence"/>
</dbReference>
<sequence>MSNTTIETQPDEDRRKGRKRAFIALGSLLAVGTLATSAFFTDFALLDLNGSGGFGDQSSLYNIQVSSGQEKKVGDVKSWIEANPDSAAIANIPGASSLLPGGSVVVTIPVQNTSTKWGSTLSVKFKNTTVVDGVTAAQKARNEAYMGLITLDIAVVDDASKTPDATAWTKKALTVPITTGETSTVDLGNLAANNGGKVIYVKVNLNNGTTQDKTDAANGGTASLQAVVSGTSVAP</sequence>
<keyword evidence="3" id="KW-1185">Reference proteome</keyword>
<evidence type="ECO:0000313" key="2">
    <source>
        <dbReference type="EMBL" id="MFC6355894.1"/>
    </source>
</evidence>
<proteinExistence type="predicted"/>
<name>A0ABW1VHB4_9MICO</name>
<keyword evidence="1" id="KW-0472">Membrane</keyword>
<evidence type="ECO:0000313" key="3">
    <source>
        <dbReference type="Proteomes" id="UP001596306"/>
    </source>
</evidence>
<gene>
    <name evidence="2" type="ORF">ACFQB0_07215</name>
</gene>
<keyword evidence="1" id="KW-1133">Transmembrane helix</keyword>
<dbReference type="EMBL" id="JBHSTP010000001">
    <property type="protein sequence ID" value="MFC6355894.1"/>
    <property type="molecule type" value="Genomic_DNA"/>
</dbReference>
<evidence type="ECO:0000256" key="1">
    <source>
        <dbReference type="SAM" id="Phobius"/>
    </source>
</evidence>
<dbReference type="RefSeq" id="WP_386729351.1">
    <property type="nucleotide sequence ID" value="NZ_JBHSTP010000001.1"/>
</dbReference>
<organism evidence="2 3">
    <name type="scientific">Luethyella okanaganae</name>
    <dbReference type="NCBI Taxonomy" id="69372"/>
    <lineage>
        <taxon>Bacteria</taxon>
        <taxon>Bacillati</taxon>
        <taxon>Actinomycetota</taxon>
        <taxon>Actinomycetes</taxon>
        <taxon>Micrococcales</taxon>
        <taxon>Microbacteriaceae</taxon>
        <taxon>Luethyella</taxon>
    </lineage>
</organism>
<accession>A0ABW1VHB4</accession>
<keyword evidence="1" id="KW-0812">Transmembrane</keyword>
<comment type="caution">
    <text evidence="2">The sequence shown here is derived from an EMBL/GenBank/DDBJ whole genome shotgun (WGS) entry which is preliminary data.</text>
</comment>
<reference evidence="3" key="1">
    <citation type="journal article" date="2019" name="Int. J. Syst. Evol. Microbiol.">
        <title>The Global Catalogue of Microorganisms (GCM) 10K type strain sequencing project: providing services to taxonomists for standard genome sequencing and annotation.</title>
        <authorList>
            <consortium name="The Broad Institute Genomics Platform"/>
            <consortium name="The Broad Institute Genome Sequencing Center for Infectious Disease"/>
            <person name="Wu L."/>
            <person name="Ma J."/>
        </authorList>
    </citation>
    <scope>NUCLEOTIDE SEQUENCE [LARGE SCALE GENOMIC DNA]</scope>
    <source>
        <strain evidence="3">CCUG 43304</strain>
    </source>
</reference>
<protein>
    <submittedName>
        <fullName evidence="2">Uncharacterized protein</fullName>
    </submittedName>
</protein>
<feature type="transmembrane region" description="Helical" evidence="1">
    <location>
        <begin position="21"/>
        <end position="40"/>
    </location>
</feature>